<dbReference type="PANTHER" id="PTHR11038">
    <property type="entry name" value="MITOCHONDRIAL IMPORT INNER MEMBRANE TRANSLOCASE SUBUNIT TIM10"/>
    <property type="match status" value="1"/>
</dbReference>
<dbReference type="FunFam" id="1.10.287.810:FF:000011">
    <property type="entry name" value="Mitochondrial regulator of splicing 5"/>
    <property type="match status" value="1"/>
</dbReference>
<comment type="domain">
    <text evidence="11">The twin CX3C motif contains 4 conserved Cys residues that form 2 disulfide bonds in the mitochondrial intermembrane space.</text>
</comment>
<keyword evidence="10 11" id="KW-1015">Disulfide bond</keyword>
<evidence type="ECO:0000256" key="7">
    <source>
        <dbReference type="ARBA" id="ARBA00023010"/>
    </source>
</evidence>
<accession>A0A7G3ZCZ6</accession>
<keyword evidence="6 11" id="KW-0653">Protein transport</keyword>
<organism evidence="13 14">
    <name type="scientific">Torulaspora globosa</name>
    <dbReference type="NCBI Taxonomy" id="48254"/>
    <lineage>
        <taxon>Eukaryota</taxon>
        <taxon>Fungi</taxon>
        <taxon>Dikarya</taxon>
        <taxon>Ascomycota</taxon>
        <taxon>Saccharomycotina</taxon>
        <taxon>Saccharomycetes</taxon>
        <taxon>Saccharomycetales</taxon>
        <taxon>Saccharomycetaceae</taxon>
        <taxon>Torulaspora</taxon>
    </lineage>
</organism>
<keyword evidence="3" id="KW-0479">Metal-binding</keyword>
<dbReference type="GO" id="GO:0046872">
    <property type="term" value="F:metal ion binding"/>
    <property type="evidence" value="ECO:0007669"/>
    <property type="project" value="UniProtKB-KW"/>
</dbReference>
<comment type="similarity">
    <text evidence="1 11">Belongs to the small Tim family.</text>
</comment>
<protein>
    <recommendedName>
        <fullName evidence="11">Mitochondrial import inner membrane translocase subunit</fullName>
    </recommendedName>
</protein>
<dbReference type="Proteomes" id="UP000515788">
    <property type="component" value="Chromosome 2"/>
</dbReference>
<proteinExistence type="inferred from homology"/>
<evidence type="ECO:0000256" key="4">
    <source>
        <dbReference type="ARBA" id="ARBA00022792"/>
    </source>
</evidence>
<evidence type="ECO:0000313" key="13">
    <source>
        <dbReference type="EMBL" id="QLL31382.1"/>
    </source>
</evidence>
<reference evidence="13 14" key="1">
    <citation type="submission" date="2020-06" db="EMBL/GenBank/DDBJ databases">
        <title>The yeast mating-type switching endonuclease HO is a domesticated member of an unorthodox homing genetic element family.</title>
        <authorList>
            <person name="Coughlan A.Y."/>
            <person name="Lombardi L."/>
            <person name="Braun-Galleani S."/>
            <person name="Martos A.R."/>
            <person name="Galeote V."/>
            <person name="Bigey F."/>
            <person name="Dequin S."/>
            <person name="Byrne K.P."/>
            <person name="Wolfe K.H."/>
        </authorList>
    </citation>
    <scope>NUCLEOTIDE SEQUENCE [LARGE SCALE GENOMIC DNA]</scope>
    <source>
        <strain evidence="13 14">CBS764</strain>
    </source>
</reference>
<keyword evidence="5" id="KW-0862">Zinc</keyword>
<dbReference type="GO" id="GO:0005743">
    <property type="term" value="C:mitochondrial inner membrane"/>
    <property type="evidence" value="ECO:0007669"/>
    <property type="project" value="UniProtKB-SubCell"/>
</dbReference>
<keyword evidence="7 11" id="KW-0811">Translocation</keyword>
<evidence type="ECO:0000256" key="1">
    <source>
        <dbReference type="ARBA" id="ARBA00006720"/>
    </source>
</evidence>
<evidence type="ECO:0000256" key="8">
    <source>
        <dbReference type="ARBA" id="ARBA00023128"/>
    </source>
</evidence>
<keyword evidence="9" id="KW-0472">Membrane</keyword>
<comment type="subcellular location">
    <subcellularLocation>
        <location evidence="11">Mitochondrion inner membrane</location>
        <topology evidence="11">Peripheral membrane protein</topology>
        <orientation evidence="11">Intermembrane side</orientation>
    </subcellularLocation>
</comment>
<dbReference type="Gene3D" id="1.10.287.810">
    <property type="entry name" value="Mitochondrial import inner membrane translocase subunit tim13 like domains"/>
    <property type="match status" value="1"/>
</dbReference>
<evidence type="ECO:0000313" key="14">
    <source>
        <dbReference type="Proteomes" id="UP000515788"/>
    </source>
</evidence>
<evidence type="ECO:0000256" key="5">
    <source>
        <dbReference type="ARBA" id="ARBA00022833"/>
    </source>
</evidence>
<gene>
    <name evidence="13" type="ORF">HG536_0B02450</name>
</gene>
<dbReference type="GO" id="GO:0045039">
    <property type="term" value="P:protein insertion into mitochondrial inner membrane"/>
    <property type="evidence" value="ECO:0007669"/>
    <property type="project" value="TreeGrafter"/>
</dbReference>
<evidence type="ECO:0000256" key="6">
    <source>
        <dbReference type="ARBA" id="ARBA00022927"/>
    </source>
</evidence>
<dbReference type="SUPFAM" id="SSF144122">
    <property type="entry name" value="Tim10-like"/>
    <property type="match status" value="1"/>
</dbReference>
<evidence type="ECO:0000259" key="12">
    <source>
        <dbReference type="Pfam" id="PF02953"/>
    </source>
</evidence>
<evidence type="ECO:0000256" key="11">
    <source>
        <dbReference type="RuleBase" id="RU367043"/>
    </source>
</evidence>
<dbReference type="GO" id="GO:0015031">
    <property type="term" value="P:protein transport"/>
    <property type="evidence" value="ECO:0007669"/>
    <property type="project" value="UniProtKB-KW"/>
</dbReference>
<evidence type="ECO:0000256" key="10">
    <source>
        <dbReference type="ARBA" id="ARBA00023157"/>
    </source>
</evidence>
<dbReference type="EMBL" id="CP059247">
    <property type="protein sequence ID" value="QLL31382.1"/>
    <property type="molecule type" value="Genomic_DNA"/>
</dbReference>
<comment type="function">
    <text evidence="11">Mitochondrial intermembrane chaperone that participates in the import and insertion of some multi-pass transmembrane proteins into the mitochondrial inner membrane. Also required for the transfer of beta-barrel precursors from the TOM complex to the sorting and assembly machinery (SAM complex) of the outer membrane. Acts as a chaperone-like protein that protects the hydrophobic precursors from aggregation and guide them through the mitochondrial intermembrane space.</text>
</comment>
<dbReference type="InterPro" id="IPR004217">
    <property type="entry name" value="Tim10-like"/>
</dbReference>
<dbReference type="InterPro" id="IPR035427">
    <property type="entry name" value="Tim10-like_dom_sf"/>
</dbReference>
<keyword evidence="8 11" id="KW-0496">Mitochondrion</keyword>
<dbReference type="PANTHER" id="PTHR11038:SF18">
    <property type="entry name" value="MITOCHONDRIAL IMPORT INNER MEMBRANE TRANSLOCASE SUBUNIT TIM12"/>
    <property type="match status" value="1"/>
</dbReference>
<name>A0A7G3ZCZ6_9SACH</name>
<comment type="subunit">
    <text evidence="11">Heterohexamer.</text>
</comment>
<keyword evidence="4 11" id="KW-0999">Mitochondrion inner membrane</keyword>
<dbReference type="GeneID" id="59324501"/>
<sequence length="106" mass="12074">MSLFVNPYNAQEVRQEKIDIAEVQFNAMNVTFNNILHTCLEKCIPHDVYSESDLNKGEMCCIDRCVAKMHYSNRLIGALVQARGFAPDAHLAHYDKFKQPQLDIGS</sequence>
<dbReference type="RefSeq" id="XP_037138057.1">
    <property type="nucleotide sequence ID" value="XM_037282162.1"/>
</dbReference>
<dbReference type="OrthoDB" id="274922at2759"/>
<evidence type="ECO:0000256" key="3">
    <source>
        <dbReference type="ARBA" id="ARBA00022723"/>
    </source>
</evidence>
<dbReference type="AlphaFoldDB" id="A0A7G3ZCZ6"/>
<dbReference type="Pfam" id="PF02953">
    <property type="entry name" value="zf-Tim10_DDP"/>
    <property type="match status" value="1"/>
</dbReference>
<dbReference type="KEGG" id="tgb:HG536_0B02450"/>
<feature type="domain" description="Tim10-like" evidence="12">
    <location>
        <begin position="20"/>
        <end position="81"/>
    </location>
</feature>
<keyword evidence="11" id="KW-0143">Chaperone</keyword>
<keyword evidence="14" id="KW-1185">Reference proteome</keyword>
<evidence type="ECO:0000256" key="2">
    <source>
        <dbReference type="ARBA" id="ARBA00022448"/>
    </source>
</evidence>
<evidence type="ECO:0000256" key="9">
    <source>
        <dbReference type="ARBA" id="ARBA00023136"/>
    </source>
</evidence>
<keyword evidence="2 11" id="KW-0813">Transport</keyword>